<organism evidence="2">
    <name type="scientific">Sylvanvirus sp</name>
    <dbReference type="NCBI Taxonomy" id="2487774"/>
    <lineage>
        <taxon>Viruses</taxon>
    </lineage>
</organism>
<accession>A0A3G5AHN4</accession>
<reference evidence="2" key="1">
    <citation type="submission" date="2018-10" db="EMBL/GenBank/DDBJ databases">
        <title>Hidden diversity of soil giant viruses.</title>
        <authorList>
            <person name="Schulz F."/>
            <person name="Alteio L."/>
            <person name="Goudeau D."/>
            <person name="Ryan E.M."/>
            <person name="Malmstrom R.R."/>
            <person name="Blanchard J."/>
            <person name="Woyke T."/>
        </authorList>
    </citation>
    <scope>NUCLEOTIDE SEQUENCE</scope>
    <source>
        <strain evidence="2">SYV1</strain>
    </source>
</reference>
<evidence type="ECO:0000313" key="2">
    <source>
        <dbReference type="EMBL" id="AYV86722.1"/>
    </source>
</evidence>
<name>A0A3G5AHN4_9VIRU</name>
<evidence type="ECO:0000256" key="1">
    <source>
        <dbReference type="SAM" id="MobiDB-lite"/>
    </source>
</evidence>
<sequence length="173" mass="19669">MSPVVPSSIYSQYGSDSTSAASSNSNLNQNPMSEDMKSMSTELDNEITTSIIMKNLLDYDQTPTDVVSSLSKQIREQFRDCLDVLYFNNKIMVRYASPLEFDRLDLAIRRKFFADKKRATVDWLLTFLEPMEIDTSDPKCRTILDAELRVYVSTSTFNSSSSSGKSPIWGWKI</sequence>
<protein>
    <submittedName>
        <fullName evidence="2">Uncharacterized protein</fullName>
    </submittedName>
</protein>
<dbReference type="EMBL" id="MK072513">
    <property type="protein sequence ID" value="AYV86722.1"/>
    <property type="molecule type" value="Genomic_DNA"/>
</dbReference>
<feature type="region of interest" description="Disordered" evidence="1">
    <location>
        <begin position="11"/>
        <end position="39"/>
    </location>
</feature>
<proteinExistence type="predicted"/>
<feature type="compositionally biased region" description="Low complexity" evidence="1">
    <location>
        <begin position="11"/>
        <end position="30"/>
    </location>
</feature>
<gene>
    <name evidence="2" type="ORF">Sylvanvirus7_20</name>
</gene>